<dbReference type="InterPro" id="IPR043128">
    <property type="entry name" value="Rev_trsase/Diguanyl_cyclase"/>
</dbReference>
<dbReference type="GO" id="GO:0005886">
    <property type="term" value="C:plasma membrane"/>
    <property type="evidence" value="ECO:0007669"/>
    <property type="project" value="TreeGrafter"/>
</dbReference>
<dbReference type="InterPro" id="IPR000160">
    <property type="entry name" value="GGDEF_dom"/>
</dbReference>
<dbReference type="PANTHER" id="PTHR45138">
    <property type="entry name" value="REGULATORY COMPONENTS OF SENSORY TRANSDUCTION SYSTEM"/>
    <property type="match status" value="1"/>
</dbReference>
<reference evidence="3 4" key="1">
    <citation type="submission" date="2020-01" db="EMBL/GenBank/DDBJ databases">
        <title>Genomic analysis of Aminipila sp. CBA3637.</title>
        <authorList>
            <person name="Kim Y.B."/>
            <person name="Roh S.W."/>
        </authorList>
    </citation>
    <scope>NUCLEOTIDE SEQUENCE [LARGE SCALE GENOMIC DNA]</scope>
    <source>
        <strain evidence="3 4">CBA3637</strain>
    </source>
</reference>
<keyword evidence="1" id="KW-1133">Transmembrane helix</keyword>
<dbReference type="SUPFAM" id="SSF55073">
    <property type="entry name" value="Nucleotide cyclase"/>
    <property type="match status" value="1"/>
</dbReference>
<evidence type="ECO:0000313" key="3">
    <source>
        <dbReference type="EMBL" id="QHI72011.1"/>
    </source>
</evidence>
<dbReference type="Gene3D" id="1.25.40.10">
    <property type="entry name" value="Tetratricopeptide repeat domain"/>
    <property type="match status" value="1"/>
</dbReference>
<keyword evidence="1" id="KW-0472">Membrane</keyword>
<dbReference type="InterPro" id="IPR011990">
    <property type="entry name" value="TPR-like_helical_dom_sf"/>
</dbReference>
<dbReference type="PROSITE" id="PS50887">
    <property type="entry name" value="GGDEF"/>
    <property type="match status" value="1"/>
</dbReference>
<dbReference type="SUPFAM" id="SSF48452">
    <property type="entry name" value="TPR-like"/>
    <property type="match status" value="1"/>
</dbReference>
<sequence length="507" mass="59332">MSVLIALGCITGRAFKVYKQNNEFVTKVLSKTFDSEYTHKQRIQELKKVQNLKLVAPRKKIEIYTNLSMVYALNQEYSKMIETGVTSIYMADKEKEYYYSSWNYINLADTFMMLYDYKMAETLIHKALSYEIKNPEEKRWIEETAYIYMADLKSKTGHTSESEAYLKSSMNYVVKPAYDYREMLSKRRIIQARNFWNERDYQSAKNILDGIVEPETKDELIISNVIIPLREMRAKMEIATGDLGKSQQMCDEVLTMQRIRGYSADSLNFLKEITPLYEEKSPAVYGKYSAQILDMYMAVMSQESQLSTDYIFTIYGSKYAKSQEKEARIRLILVVLIIFMVMLTLLILFLQSRKQSITDSLTNAYNRRHFEKVYNNYIRKKVRFAVIMIDVDYFKNVNDNYGHDFGDVVLSRLCRSFNERKSRNAKVFRMGGEEFCILYKCSKMGHAIGLAERLRLAVQEMKWEEDTRVTISVGMAFSGQAEDLYNLADKNLYQSKNSGRNKVTYTC</sequence>
<dbReference type="Pfam" id="PF00990">
    <property type="entry name" value="GGDEF"/>
    <property type="match status" value="1"/>
</dbReference>
<dbReference type="PANTHER" id="PTHR45138:SF9">
    <property type="entry name" value="DIGUANYLATE CYCLASE DGCM-RELATED"/>
    <property type="match status" value="1"/>
</dbReference>
<dbReference type="GO" id="GO:0043709">
    <property type="term" value="P:cell adhesion involved in single-species biofilm formation"/>
    <property type="evidence" value="ECO:0007669"/>
    <property type="project" value="TreeGrafter"/>
</dbReference>
<protein>
    <submittedName>
        <fullName evidence="3">Diguanylate cyclase</fullName>
    </submittedName>
</protein>
<dbReference type="Gene3D" id="3.30.70.270">
    <property type="match status" value="1"/>
</dbReference>
<proteinExistence type="predicted"/>
<dbReference type="AlphaFoldDB" id="A0A6P1MDV3"/>
<feature type="transmembrane region" description="Helical" evidence="1">
    <location>
        <begin position="331"/>
        <end position="350"/>
    </location>
</feature>
<gene>
    <name evidence="3" type="ORF">Ami3637_06015</name>
</gene>
<organism evidence="3 4">
    <name type="scientific">Aminipila terrae</name>
    <dbReference type="NCBI Taxonomy" id="2697030"/>
    <lineage>
        <taxon>Bacteria</taxon>
        <taxon>Bacillati</taxon>
        <taxon>Bacillota</taxon>
        <taxon>Clostridia</taxon>
        <taxon>Peptostreptococcales</taxon>
        <taxon>Anaerovoracaceae</taxon>
        <taxon>Aminipila</taxon>
    </lineage>
</organism>
<dbReference type="CDD" id="cd01949">
    <property type="entry name" value="GGDEF"/>
    <property type="match status" value="1"/>
</dbReference>
<dbReference type="EMBL" id="CP047591">
    <property type="protein sequence ID" value="QHI72011.1"/>
    <property type="molecule type" value="Genomic_DNA"/>
</dbReference>
<dbReference type="InterPro" id="IPR050469">
    <property type="entry name" value="Diguanylate_Cyclase"/>
</dbReference>
<accession>A0A6P1MDV3</accession>
<dbReference type="FunFam" id="3.30.70.270:FF:000001">
    <property type="entry name" value="Diguanylate cyclase domain protein"/>
    <property type="match status" value="1"/>
</dbReference>
<keyword evidence="1" id="KW-0812">Transmembrane</keyword>
<evidence type="ECO:0000259" key="2">
    <source>
        <dbReference type="PROSITE" id="PS50887"/>
    </source>
</evidence>
<dbReference type="GO" id="GO:0052621">
    <property type="term" value="F:diguanylate cyclase activity"/>
    <property type="evidence" value="ECO:0007669"/>
    <property type="project" value="TreeGrafter"/>
</dbReference>
<dbReference type="Proteomes" id="UP000463883">
    <property type="component" value="Chromosome"/>
</dbReference>
<keyword evidence="4" id="KW-1185">Reference proteome</keyword>
<dbReference type="NCBIfam" id="TIGR00254">
    <property type="entry name" value="GGDEF"/>
    <property type="match status" value="1"/>
</dbReference>
<dbReference type="SMART" id="SM00267">
    <property type="entry name" value="GGDEF"/>
    <property type="match status" value="1"/>
</dbReference>
<evidence type="ECO:0000256" key="1">
    <source>
        <dbReference type="SAM" id="Phobius"/>
    </source>
</evidence>
<feature type="domain" description="GGDEF" evidence="2">
    <location>
        <begin position="382"/>
        <end position="507"/>
    </location>
</feature>
<name>A0A6P1MDV3_9FIRM</name>
<dbReference type="RefSeq" id="WP_162361781.1">
    <property type="nucleotide sequence ID" value="NZ_CP047591.1"/>
</dbReference>
<dbReference type="GO" id="GO:1902201">
    <property type="term" value="P:negative regulation of bacterial-type flagellum-dependent cell motility"/>
    <property type="evidence" value="ECO:0007669"/>
    <property type="project" value="TreeGrafter"/>
</dbReference>
<dbReference type="KEGG" id="amic:Ami3637_06015"/>
<dbReference type="InterPro" id="IPR029787">
    <property type="entry name" value="Nucleotide_cyclase"/>
</dbReference>
<evidence type="ECO:0000313" key="4">
    <source>
        <dbReference type="Proteomes" id="UP000463883"/>
    </source>
</evidence>